<dbReference type="Proteomes" id="UP001437256">
    <property type="component" value="Unassembled WGS sequence"/>
</dbReference>
<dbReference type="Gene3D" id="2.60.120.260">
    <property type="entry name" value="Galactose-binding domain-like"/>
    <property type="match status" value="2"/>
</dbReference>
<gene>
    <name evidence="1" type="ORF">AAF712_002836</name>
</gene>
<evidence type="ECO:0000313" key="1">
    <source>
        <dbReference type="EMBL" id="KAL0069941.1"/>
    </source>
</evidence>
<proteinExistence type="predicted"/>
<sequence>MSSSTNTTITTPLVVDDFDCILNYTDHTAWTTPDPWSSTYNSDSPEWVRGTWHKTEVVGEKSEVKFDFIGPSITVYGHSGPSYGSYSVTIDDKVTLTRSAYATSNASLPYALYTTTNLTNAAHTIKLRNLGKQGSDAGGNALLLDFITVPIVLGEGDAKNVTVEETDERVKYSGWWGSNKSGNFSGGGSTYTNDDGASFELTFNASTIYILGDKKNDHGMYTVQLDDNPAQTYNAIAEYQVFCE</sequence>
<dbReference type="EMBL" id="JBBXMP010000009">
    <property type="protein sequence ID" value="KAL0069941.1"/>
    <property type="molecule type" value="Genomic_DNA"/>
</dbReference>
<comment type="caution">
    <text evidence="1">The sequence shown here is derived from an EMBL/GenBank/DDBJ whole genome shotgun (WGS) entry which is preliminary data.</text>
</comment>
<accession>A0ABR3A7Q1</accession>
<protein>
    <recommendedName>
        <fullName evidence="3">Lectin</fullName>
    </recommendedName>
</protein>
<keyword evidence="2" id="KW-1185">Reference proteome</keyword>
<reference evidence="1 2" key="1">
    <citation type="submission" date="2024-05" db="EMBL/GenBank/DDBJ databases">
        <title>A draft genome resource for the thread blight pathogen Marasmius tenuissimus strain MS-2.</title>
        <authorList>
            <person name="Yulfo-Soto G.E."/>
            <person name="Baruah I.K."/>
            <person name="Amoako-Attah I."/>
            <person name="Bukari Y."/>
            <person name="Meinhardt L.W."/>
            <person name="Bailey B.A."/>
            <person name="Cohen S.P."/>
        </authorList>
    </citation>
    <scope>NUCLEOTIDE SEQUENCE [LARGE SCALE GENOMIC DNA]</scope>
    <source>
        <strain evidence="1 2">MS-2</strain>
    </source>
</reference>
<evidence type="ECO:0008006" key="3">
    <source>
        <dbReference type="Google" id="ProtNLM"/>
    </source>
</evidence>
<organism evidence="1 2">
    <name type="scientific">Marasmius tenuissimus</name>
    <dbReference type="NCBI Taxonomy" id="585030"/>
    <lineage>
        <taxon>Eukaryota</taxon>
        <taxon>Fungi</taxon>
        <taxon>Dikarya</taxon>
        <taxon>Basidiomycota</taxon>
        <taxon>Agaricomycotina</taxon>
        <taxon>Agaricomycetes</taxon>
        <taxon>Agaricomycetidae</taxon>
        <taxon>Agaricales</taxon>
        <taxon>Marasmiineae</taxon>
        <taxon>Marasmiaceae</taxon>
        <taxon>Marasmius</taxon>
    </lineage>
</organism>
<name>A0ABR3A7Q1_9AGAR</name>
<evidence type="ECO:0000313" key="2">
    <source>
        <dbReference type="Proteomes" id="UP001437256"/>
    </source>
</evidence>